<dbReference type="Gene3D" id="3.40.830.10">
    <property type="entry name" value="LigB-like"/>
    <property type="match status" value="2"/>
</dbReference>
<evidence type="ECO:0000256" key="1">
    <source>
        <dbReference type="ARBA" id="ARBA00006315"/>
    </source>
</evidence>
<dbReference type="Proteomes" id="UP001050691">
    <property type="component" value="Unassembled WGS sequence"/>
</dbReference>
<gene>
    <name evidence="2" type="ORF">Clacol_003871</name>
</gene>
<dbReference type="PANTHER" id="PTHR11060">
    <property type="entry name" value="PROTEIN MEMO1"/>
    <property type="match status" value="1"/>
</dbReference>
<dbReference type="EMBL" id="BPWL01000004">
    <property type="protein sequence ID" value="GJJ09647.1"/>
    <property type="molecule type" value="Genomic_DNA"/>
</dbReference>
<comment type="caution">
    <text evidence="2">The sequence shown here is derived from an EMBL/GenBank/DDBJ whole genome shotgun (WGS) entry which is preliminary data.</text>
</comment>
<dbReference type="AlphaFoldDB" id="A0AAV5A4Y1"/>
<dbReference type="Pfam" id="PF01875">
    <property type="entry name" value="Memo"/>
    <property type="match status" value="1"/>
</dbReference>
<sequence>MDGCALPTMTEYATPIGNLQLDVETISQLRATGQFTDMSVSTDEDEHSIEMHLPYIRKVFQKGTRFQYTFYYTSPPGPKGEKEPAGIRLSRSQAMPSTIATFPIHASIEALDREALAILTLSGSETGEVKKCHDEFSGYLIRTKNTICGRHPIGVLIGALGMIEGNDGVQVRLTWVSYASAYVVF</sequence>
<dbReference type="PANTHER" id="PTHR11060:SF0">
    <property type="entry name" value="PROTEIN MEMO1"/>
    <property type="match status" value="1"/>
</dbReference>
<reference evidence="2" key="1">
    <citation type="submission" date="2021-10" db="EMBL/GenBank/DDBJ databases">
        <title>De novo Genome Assembly of Clathrus columnatus (Basidiomycota, Fungi) Using Illumina and Nanopore Sequence Data.</title>
        <authorList>
            <person name="Ogiso-Tanaka E."/>
            <person name="Itagaki H."/>
            <person name="Hosoya T."/>
            <person name="Hosaka K."/>
        </authorList>
    </citation>
    <scope>NUCLEOTIDE SEQUENCE</scope>
    <source>
        <strain evidence="2">MO-923</strain>
    </source>
</reference>
<proteinExistence type="inferred from homology"/>
<evidence type="ECO:0000313" key="2">
    <source>
        <dbReference type="EMBL" id="GJJ09647.1"/>
    </source>
</evidence>
<comment type="similarity">
    <text evidence="1">Belongs to the MEMO1 family.</text>
</comment>
<protein>
    <submittedName>
        <fullName evidence="2">Uncharacterized protein</fullName>
    </submittedName>
</protein>
<evidence type="ECO:0000313" key="3">
    <source>
        <dbReference type="Proteomes" id="UP001050691"/>
    </source>
</evidence>
<dbReference type="CDD" id="cd07361">
    <property type="entry name" value="MEMO_like"/>
    <property type="match status" value="1"/>
</dbReference>
<dbReference type="InterPro" id="IPR002737">
    <property type="entry name" value="MEMO1_fam"/>
</dbReference>
<organism evidence="2 3">
    <name type="scientific">Clathrus columnatus</name>
    <dbReference type="NCBI Taxonomy" id="1419009"/>
    <lineage>
        <taxon>Eukaryota</taxon>
        <taxon>Fungi</taxon>
        <taxon>Dikarya</taxon>
        <taxon>Basidiomycota</taxon>
        <taxon>Agaricomycotina</taxon>
        <taxon>Agaricomycetes</taxon>
        <taxon>Phallomycetidae</taxon>
        <taxon>Phallales</taxon>
        <taxon>Clathraceae</taxon>
        <taxon>Clathrus</taxon>
    </lineage>
</organism>
<accession>A0AAV5A4Y1</accession>
<name>A0AAV5A4Y1_9AGAM</name>
<dbReference type="NCBIfam" id="TIGR04336">
    <property type="entry name" value="AmmeMemoSam_B"/>
    <property type="match status" value="1"/>
</dbReference>
<keyword evidence="3" id="KW-1185">Reference proteome</keyword>